<name>A0A8S3C039_9BILA</name>
<comment type="caution">
    <text evidence="2">The sequence shown here is derived from an EMBL/GenBank/DDBJ whole genome shotgun (WGS) entry which is preliminary data.</text>
</comment>
<evidence type="ECO:0000313" key="3">
    <source>
        <dbReference type="EMBL" id="CAF4919327.1"/>
    </source>
</evidence>
<protein>
    <submittedName>
        <fullName evidence="2">Uncharacterized protein</fullName>
    </submittedName>
</protein>
<evidence type="ECO:0000313" key="2">
    <source>
        <dbReference type="EMBL" id="CAF4848416.1"/>
    </source>
</evidence>
<evidence type="ECO:0000313" key="1">
    <source>
        <dbReference type="EMBL" id="CAF4558259.1"/>
    </source>
</evidence>
<evidence type="ECO:0000313" key="4">
    <source>
        <dbReference type="Proteomes" id="UP000681720"/>
    </source>
</evidence>
<proteinExistence type="predicted"/>
<dbReference type="Proteomes" id="UP000681967">
    <property type="component" value="Unassembled WGS sequence"/>
</dbReference>
<dbReference type="EMBL" id="CAJOBJ010181324">
    <property type="protein sequence ID" value="CAF4919327.1"/>
    <property type="molecule type" value="Genomic_DNA"/>
</dbReference>
<accession>A0A8S3C039</accession>
<dbReference type="AlphaFoldDB" id="A0A8S3C039"/>
<organism evidence="2 4">
    <name type="scientific">Rotaria magnacalcarata</name>
    <dbReference type="NCBI Taxonomy" id="392030"/>
    <lineage>
        <taxon>Eukaryota</taxon>
        <taxon>Metazoa</taxon>
        <taxon>Spiralia</taxon>
        <taxon>Gnathifera</taxon>
        <taxon>Rotifera</taxon>
        <taxon>Eurotatoria</taxon>
        <taxon>Bdelloidea</taxon>
        <taxon>Philodinida</taxon>
        <taxon>Philodinidae</taxon>
        <taxon>Rotaria</taxon>
    </lineage>
</organism>
<sequence>MCVLLSSFTISGHFTKTRGLVSSLISGAQLSGSVWYAIFQ</sequence>
<dbReference type="EMBL" id="CAJOBH010089599">
    <property type="protein sequence ID" value="CAF4558259.1"/>
    <property type="molecule type" value="Genomic_DNA"/>
</dbReference>
<feature type="non-terminal residue" evidence="2">
    <location>
        <position position="1"/>
    </location>
</feature>
<gene>
    <name evidence="1" type="ORF">BYL167_LOCUS38401</name>
    <name evidence="2" type="ORF">GIL414_LOCUS49278</name>
    <name evidence="3" type="ORF">GIL414_LOCUS52729</name>
</gene>
<dbReference type="EMBL" id="CAJOBJ010161649">
    <property type="protein sequence ID" value="CAF4848416.1"/>
    <property type="molecule type" value="Genomic_DNA"/>
</dbReference>
<reference evidence="2" key="1">
    <citation type="submission" date="2021-02" db="EMBL/GenBank/DDBJ databases">
        <authorList>
            <person name="Nowell W R."/>
        </authorList>
    </citation>
    <scope>NUCLEOTIDE SEQUENCE</scope>
</reference>
<dbReference type="Proteomes" id="UP000681720">
    <property type="component" value="Unassembled WGS sequence"/>
</dbReference>